<dbReference type="EMBL" id="CAXIEN010000043">
    <property type="protein sequence ID" value="CAL1269729.1"/>
    <property type="molecule type" value="Genomic_DNA"/>
</dbReference>
<evidence type="ECO:0000313" key="2">
    <source>
        <dbReference type="Proteomes" id="UP001497382"/>
    </source>
</evidence>
<dbReference type="Proteomes" id="UP001497382">
    <property type="component" value="Unassembled WGS sequence"/>
</dbReference>
<dbReference type="AlphaFoldDB" id="A0AAV1ZDX9"/>
<protein>
    <submittedName>
        <fullName evidence="1">Uncharacterized protein</fullName>
    </submittedName>
</protein>
<evidence type="ECO:0000313" key="1">
    <source>
        <dbReference type="EMBL" id="CAL1269729.1"/>
    </source>
</evidence>
<reference evidence="1 2" key="1">
    <citation type="submission" date="2024-04" db="EMBL/GenBank/DDBJ databases">
        <authorList>
            <person name="Rising A."/>
            <person name="Reimegard J."/>
            <person name="Sonavane S."/>
            <person name="Akerstrom W."/>
            <person name="Nylinder S."/>
            <person name="Hedman E."/>
            <person name="Kallberg Y."/>
        </authorList>
    </citation>
    <scope>NUCLEOTIDE SEQUENCE [LARGE SCALE GENOMIC DNA]</scope>
</reference>
<sequence>MIRTKKPVYIMMNGDSCRRFCFESVVIYEKLISAERL</sequence>
<accession>A0AAV1ZDX9</accession>
<organism evidence="1 2">
    <name type="scientific">Larinioides sclopetarius</name>
    <dbReference type="NCBI Taxonomy" id="280406"/>
    <lineage>
        <taxon>Eukaryota</taxon>
        <taxon>Metazoa</taxon>
        <taxon>Ecdysozoa</taxon>
        <taxon>Arthropoda</taxon>
        <taxon>Chelicerata</taxon>
        <taxon>Arachnida</taxon>
        <taxon>Araneae</taxon>
        <taxon>Araneomorphae</taxon>
        <taxon>Entelegynae</taxon>
        <taxon>Araneoidea</taxon>
        <taxon>Araneidae</taxon>
        <taxon>Larinioides</taxon>
    </lineage>
</organism>
<name>A0AAV1ZDX9_9ARAC</name>
<keyword evidence="2" id="KW-1185">Reference proteome</keyword>
<gene>
    <name evidence="1" type="ORF">LARSCL_LOCUS4899</name>
</gene>
<proteinExistence type="predicted"/>
<comment type="caution">
    <text evidence="1">The sequence shown here is derived from an EMBL/GenBank/DDBJ whole genome shotgun (WGS) entry which is preliminary data.</text>
</comment>